<protein>
    <submittedName>
        <fullName evidence="2">Phosphoserine phosphatase</fullName>
    </submittedName>
</protein>
<accession>A0A099T2T7</accession>
<gene>
    <name evidence="2" type="ORF">LI82_01770</name>
</gene>
<evidence type="ECO:0000256" key="1">
    <source>
        <dbReference type="SAM" id="Coils"/>
    </source>
</evidence>
<sequence>MSDLPDAATMNERDLKNVVNDYRTKISQNERTLKAVFRDLKLHRTNIDELKEKRDKLNAQVKELATKAREEKTLRDAVNEKIAEIKASNEKIRGEKDKITGSISELKAKRDEYNKLSRGSVDSLTKAYAAELDKFLNADIPLKHEIDIFGRLTELQQRIDSASNADDIHKKIVETYKKSESVYKSDGTVGGSVKELAEESQKHHLAMLDSYRKVDELRKEADMYHSQIKETYAVVSPIREKIDPLKAKISQLRDELSVYLDKLNDIQLEKDEKKIDEKHNVAKEKFEKTGKMSLQDLKLLMEKGDIKF</sequence>
<organism evidence="2 3">
    <name type="scientific">Methanococcoides methylutens</name>
    <dbReference type="NCBI Taxonomy" id="2226"/>
    <lineage>
        <taxon>Archaea</taxon>
        <taxon>Methanobacteriati</taxon>
        <taxon>Methanobacteriota</taxon>
        <taxon>Stenosarchaea group</taxon>
        <taxon>Methanomicrobia</taxon>
        <taxon>Methanosarcinales</taxon>
        <taxon>Methanosarcinaceae</taxon>
        <taxon>Methanococcoides</taxon>
    </lineage>
</organism>
<dbReference type="RefSeq" id="WP_048193239.1">
    <property type="nucleotide sequence ID" value="NZ_CAAGSM010000007.1"/>
</dbReference>
<dbReference type="OrthoDB" id="147108at2157"/>
<proteinExistence type="predicted"/>
<keyword evidence="1" id="KW-0175">Coiled coil</keyword>
<feature type="coiled-coil region" evidence="1">
    <location>
        <begin position="33"/>
        <end position="95"/>
    </location>
</feature>
<name>A0A099T2T7_METMT</name>
<keyword evidence="3" id="KW-1185">Reference proteome</keyword>
<reference evidence="2 3" key="1">
    <citation type="submission" date="2014-09" db="EMBL/GenBank/DDBJ databases">
        <title>Draft genome sequence of an obligately methylotrophic methanogen, Methanococcoides methylutens, isolated from marine sediment.</title>
        <authorList>
            <person name="Guan Y."/>
            <person name="Ngugi D.K."/>
            <person name="Blom J."/>
            <person name="Ali S."/>
            <person name="Ferry J.G."/>
            <person name="Stingl U."/>
        </authorList>
    </citation>
    <scope>NUCLEOTIDE SEQUENCE [LARGE SCALE GENOMIC DNA]</scope>
    <source>
        <strain evidence="2 3">DSM 2657</strain>
    </source>
</reference>
<dbReference type="AlphaFoldDB" id="A0A099T2T7"/>
<evidence type="ECO:0000313" key="2">
    <source>
        <dbReference type="EMBL" id="KGK99505.1"/>
    </source>
</evidence>
<dbReference type="EMBL" id="JRHO01000005">
    <property type="protein sequence ID" value="KGK99505.1"/>
    <property type="molecule type" value="Genomic_DNA"/>
</dbReference>
<comment type="caution">
    <text evidence="2">The sequence shown here is derived from an EMBL/GenBank/DDBJ whole genome shotgun (WGS) entry which is preliminary data.</text>
</comment>
<evidence type="ECO:0000313" key="3">
    <source>
        <dbReference type="Proteomes" id="UP000029859"/>
    </source>
</evidence>
<dbReference type="Proteomes" id="UP000029859">
    <property type="component" value="Unassembled WGS sequence"/>
</dbReference>
<dbReference type="Pfam" id="PF23435">
    <property type="entry name" value="DUF7121"/>
    <property type="match status" value="1"/>
</dbReference>
<dbReference type="InterPro" id="IPR055545">
    <property type="entry name" value="DUF7121"/>
</dbReference>